<dbReference type="SUPFAM" id="SSF54189">
    <property type="entry name" value="Ribosomal proteins S24e, L23 and L15e"/>
    <property type="match status" value="1"/>
</dbReference>
<accession>A0A1B6K6C4</accession>
<keyword evidence="1" id="KW-0689">Ribosomal protein</keyword>
<proteinExistence type="inferred from homology"/>
<organism evidence="5">
    <name type="scientific">Homalodisca liturata</name>
    <dbReference type="NCBI Taxonomy" id="320908"/>
    <lineage>
        <taxon>Eukaryota</taxon>
        <taxon>Metazoa</taxon>
        <taxon>Ecdysozoa</taxon>
        <taxon>Arthropoda</taxon>
        <taxon>Hexapoda</taxon>
        <taxon>Insecta</taxon>
        <taxon>Pterygota</taxon>
        <taxon>Neoptera</taxon>
        <taxon>Paraneoptera</taxon>
        <taxon>Hemiptera</taxon>
        <taxon>Auchenorrhyncha</taxon>
        <taxon>Membracoidea</taxon>
        <taxon>Cicadellidae</taxon>
        <taxon>Cicadellinae</taxon>
        <taxon>Proconiini</taxon>
        <taxon>Homalodisca</taxon>
    </lineage>
</organism>
<dbReference type="AlphaFoldDB" id="A0A1B6K6C4"/>
<evidence type="ECO:0000256" key="3">
    <source>
        <dbReference type="ARBA" id="ARBA00035149"/>
    </source>
</evidence>
<evidence type="ECO:0000313" key="5">
    <source>
        <dbReference type="EMBL" id="JAT06996.1"/>
    </source>
</evidence>
<reference evidence="5" key="1">
    <citation type="submission" date="2015-11" db="EMBL/GenBank/DDBJ databases">
        <title>De novo transcriptome assembly of four potential Pierce s Disease insect vectors from Arizona vineyards.</title>
        <authorList>
            <person name="Tassone E.E."/>
        </authorList>
    </citation>
    <scope>NUCLEOTIDE SEQUENCE</scope>
</reference>
<dbReference type="InterPro" id="IPR012678">
    <property type="entry name" value="Ribosomal_uL23/eL15/eS24_sf"/>
</dbReference>
<dbReference type="Pfam" id="PF01282">
    <property type="entry name" value="Ribosomal_S24e"/>
    <property type="match status" value="1"/>
</dbReference>
<protein>
    <recommendedName>
        <fullName evidence="3">Small ribosomal subunit protein eS24</fullName>
    </recommendedName>
    <alternativeName>
        <fullName evidence="4">40S ribosomal protein S24</fullName>
    </alternativeName>
</protein>
<name>A0A1B6K6C4_9HEMI</name>
<keyword evidence="2" id="KW-0687">Ribonucleoprotein</keyword>
<dbReference type="HAMAP" id="MF_00545">
    <property type="entry name" value="Ribosomal_eS24"/>
    <property type="match status" value="1"/>
</dbReference>
<evidence type="ECO:0000256" key="1">
    <source>
        <dbReference type="ARBA" id="ARBA00022980"/>
    </source>
</evidence>
<dbReference type="GO" id="GO:1990904">
    <property type="term" value="C:ribonucleoprotein complex"/>
    <property type="evidence" value="ECO:0007669"/>
    <property type="project" value="UniProtKB-KW"/>
</dbReference>
<dbReference type="EMBL" id="GECU01000711">
    <property type="protein sequence ID" value="JAT06996.1"/>
    <property type="molecule type" value="Transcribed_RNA"/>
</dbReference>
<sequence length="132" mass="15075">MPLAITVTRFNTNALLGRKEVEMSISHPNQATPNKEVISSELSNIYTIPSSQIYIYGMKTGFGAHLSVARAHMYNSADDLRKIERPFVVARLTGVSETKVKRIIRKQERKKKAKIFGTVKRNMKKVQRRNKD</sequence>
<dbReference type="InterPro" id="IPR053709">
    <property type="entry name" value="eRP_eS24_sf"/>
</dbReference>
<dbReference type="InterPro" id="IPR001976">
    <property type="entry name" value="Ribosomal_eS24"/>
</dbReference>
<evidence type="ECO:0000256" key="4">
    <source>
        <dbReference type="ARBA" id="ARBA00035458"/>
    </source>
</evidence>
<dbReference type="PANTHER" id="PTHR10496">
    <property type="entry name" value="40S RIBOSOMAL PROTEIN S24"/>
    <property type="match status" value="1"/>
</dbReference>
<dbReference type="Gene3D" id="3.30.70.3370">
    <property type="match status" value="1"/>
</dbReference>
<gene>
    <name evidence="5" type="ORF">g.57116</name>
</gene>
<evidence type="ECO:0000256" key="2">
    <source>
        <dbReference type="ARBA" id="ARBA00023274"/>
    </source>
</evidence>
<dbReference type="GO" id="GO:0006412">
    <property type="term" value="P:translation"/>
    <property type="evidence" value="ECO:0007669"/>
    <property type="project" value="InterPro"/>
</dbReference>
<dbReference type="GO" id="GO:0005840">
    <property type="term" value="C:ribosome"/>
    <property type="evidence" value="ECO:0007669"/>
    <property type="project" value="UniProtKB-KW"/>
</dbReference>
<dbReference type="GO" id="GO:0003735">
    <property type="term" value="F:structural constituent of ribosome"/>
    <property type="evidence" value="ECO:0007669"/>
    <property type="project" value="InterPro"/>
</dbReference>